<sequence>MGGFSDNYECGYWGDETPPIQKNKKIKETNKVNNLNIKNLYKKRNDSNYEYLTVLLTPIHLLSDHEQEERTNLTQLCNTKTELELMYNQKHPQNLEIYYDAIFIGSVQKVLEEDGKDHTDIVDEFCFNANEQNNEKHIEAFWSGEFFYLQK</sequence>
<accession>A0A6S6SBJ8</accession>
<reference evidence="1" key="1">
    <citation type="submission" date="2020-01" db="EMBL/GenBank/DDBJ databases">
        <authorList>
            <person name="Meier V. D."/>
            <person name="Meier V D."/>
        </authorList>
    </citation>
    <scope>NUCLEOTIDE SEQUENCE</scope>
    <source>
        <strain evidence="1">HLG_WM_MAG_02</strain>
    </source>
</reference>
<dbReference type="EMBL" id="CACVAZ010000026">
    <property type="protein sequence ID" value="CAA6805763.1"/>
    <property type="molecule type" value="Genomic_DNA"/>
</dbReference>
<name>A0A6S6SBJ8_9BACT</name>
<organism evidence="1">
    <name type="scientific">uncultured Sulfurovum sp</name>
    <dbReference type="NCBI Taxonomy" id="269237"/>
    <lineage>
        <taxon>Bacteria</taxon>
        <taxon>Pseudomonadati</taxon>
        <taxon>Campylobacterota</taxon>
        <taxon>Epsilonproteobacteria</taxon>
        <taxon>Campylobacterales</taxon>
        <taxon>Sulfurovaceae</taxon>
        <taxon>Sulfurovum</taxon>
        <taxon>environmental samples</taxon>
    </lineage>
</organism>
<protein>
    <submittedName>
        <fullName evidence="1">Uncharacterized protein</fullName>
    </submittedName>
</protein>
<dbReference type="AlphaFoldDB" id="A0A6S6SBJ8"/>
<proteinExistence type="predicted"/>
<gene>
    <name evidence="1" type="ORF">HELGO_WM32149</name>
</gene>
<evidence type="ECO:0000313" key="1">
    <source>
        <dbReference type="EMBL" id="CAA6805763.1"/>
    </source>
</evidence>